<dbReference type="InterPro" id="IPR042276">
    <property type="entry name" value="CapZ_alpha/beta_2"/>
</dbReference>
<evidence type="ECO:0000256" key="1">
    <source>
        <dbReference type="ARBA" id="ARBA00022467"/>
    </source>
</evidence>
<comment type="subunit">
    <text evidence="3">Heterodimer of an alpha and a beta subunit.</text>
</comment>
<proteinExistence type="inferred from homology"/>
<dbReference type="STRING" id="478820.A0A196SDJ7"/>
<dbReference type="PRINTS" id="PR00191">
    <property type="entry name" value="FACTINCAPA"/>
</dbReference>
<dbReference type="GO" id="GO:0030036">
    <property type="term" value="P:actin cytoskeleton organization"/>
    <property type="evidence" value="ECO:0007669"/>
    <property type="project" value="TreeGrafter"/>
</dbReference>
<evidence type="ECO:0000313" key="4">
    <source>
        <dbReference type="EMBL" id="OAO14207.1"/>
    </source>
</evidence>
<dbReference type="GO" id="GO:0051016">
    <property type="term" value="P:barbed-end actin filament capping"/>
    <property type="evidence" value="ECO:0007669"/>
    <property type="project" value="UniProtKB-UniRule"/>
</dbReference>
<gene>
    <name evidence="4" type="ORF">AV274_4130</name>
</gene>
<dbReference type="PANTHER" id="PTHR10653">
    <property type="entry name" value="F-ACTIN-CAPPING PROTEIN SUBUNIT ALPHA"/>
    <property type="match status" value="1"/>
</dbReference>
<dbReference type="InterPro" id="IPR002189">
    <property type="entry name" value="CapZ_alpha"/>
</dbReference>
<accession>A0A196SDJ7</accession>
<dbReference type="GO" id="GO:0008290">
    <property type="term" value="C:F-actin capping protein complex"/>
    <property type="evidence" value="ECO:0007669"/>
    <property type="project" value="UniProtKB-UniRule"/>
</dbReference>
<dbReference type="EMBL" id="LXWW01000281">
    <property type="protein sequence ID" value="OAO14207.1"/>
    <property type="molecule type" value="Genomic_DNA"/>
</dbReference>
<dbReference type="Gene3D" id="3.30.1140.60">
    <property type="entry name" value="F-actin capping protein, alpha subunit"/>
    <property type="match status" value="1"/>
</dbReference>
<dbReference type="AlphaFoldDB" id="A0A196SDJ7"/>
<dbReference type="SUPFAM" id="SSF90096">
    <property type="entry name" value="Subunits of heterodimeric actin filament capping protein Capz"/>
    <property type="match status" value="1"/>
</dbReference>
<comment type="function">
    <text evidence="3">F-actin-capping proteins bind in a Ca(2+)-independent manner to the fast growing ends of actin filaments (barbed end) thereby blocking the exchange of subunits at these ends. Unlike other capping proteins (such as gelsolin and severin), these proteins do not sever actin filaments.</text>
</comment>
<dbReference type="GO" id="GO:0030863">
    <property type="term" value="C:cortical cytoskeleton"/>
    <property type="evidence" value="ECO:0007669"/>
    <property type="project" value="TreeGrafter"/>
</dbReference>
<reference evidence="4 5" key="1">
    <citation type="submission" date="2016-05" db="EMBL/GenBank/DDBJ databases">
        <title>Nuclear genome of Blastocystis sp. subtype 1 NandII.</title>
        <authorList>
            <person name="Gentekaki E."/>
            <person name="Curtis B."/>
            <person name="Stairs C."/>
            <person name="Eme L."/>
            <person name="Herman E."/>
            <person name="Klimes V."/>
            <person name="Arias M.C."/>
            <person name="Elias M."/>
            <person name="Hilliou F."/>
            <person name="Klute M."/>
            <person name="Malik S.-B."/>
            <person name="Pightling A."/>
            <person name="Rachubinski R."/>
            <person name="Salas D."/>
            <person name="Schlacht A."/>
            <person name="Suga H."/>
            <person name="Archibald J."/>
            <person name="Ball S.G."/>
            <person name="Clark G."/>
            <person name="Dacks J."/>
            <person name="Van Der Giezen M."/>
            <person name="Tsaousis A."/>
            <person name="Roger A."/>
        </authorList>
    </citation>
    <scope>NUCLEOTIDE SEQUENCE [LARGE SCALE GENOMIC DNA]</scope>
    <source>
        <strain evidence="5">ATCC 50177 / NandII</strain>
    </source>
</reference>
<keyword evidence="2 3" id="KW-0009">Actin-binding</keyword>
<dbReference type="PANTHER" id="PTHR10653:SF0">
    <property type="entry name" value="F-ACTIN-CAPPING PROTEIN SUBUNIT ALPHA"/>
    <property type="match status" value="1"/>
</dbReference>
<evidence type="ECO:0000256" key="2">
    <source>
        <dbReference type="ARBA" id="ARBA00023203"/>
    </source>
</evidence>
<name>A0A196SDJ7_BLAHN</name>
<evidence type="ECO:0000313" key="5">
    <source>
        <dbReference type="Proteomes" id="UP000078348"/>
    </source>
</evidence>
<comment type="similarity">
    <text evidence="3">Belongs to the F-actin-capping protein alpha subunit family.</text>
</comment>
<comment type="caution">
    <text evidence="4">The sequence shown here is derived from an EMBL/GenBank/DDBJ whole genome shotgun (WGS) entry which is preliminary data.</text>
</comment>
<dbReference type="InterPro" id="IPR037282">
    <property type="entry name" value="CapZ_alpha/beta"/>
</dbReference>
<sequence>MESTPQLSDDQLLVIHDLLLKSPPGELYIVLDEIRALLPGCAIPQEFLENAIKEYNLANHVLVDAKDSSTHLVLVGSNDDASNVYYDVLNQRMYTFDHLDNAVVSEEEFQDGAVLEEDMKQLRDSLIQKSRMYIKERFSKRSGAYIGVDGYHIDVILVGELFRLPSYYTGRWVSHYSLDVVNGAAHLAGSVDINTHYFENGNVRMDVHKELTPASLPLSSATAASVFAQIAAFEDALQEGLQEVFTSMKQDALKDFRHLLPRTRQLFQWNVNAHKMADTMKAMKKQ</sequence>
<dbReference type="Gene3D" id="3.90.1150.210">
    <property type="entry name" value="F-actin capping protein, beta subunit"/>
    <property type="match status" value="1"/>
</dbReference>
<dbReference type="GO" id="GO:0051015">
    <property type="term" value="F:actin filament binding"/>
    <property type="evidence" value="ECO:0007669"/>
    <property type="project" value="TreeGrafter"/>
</dbReference>
<dbReference type="Proteomes" id="UP000078348">
    <property type="component" value="Unassembled WGS sequence"/>
</dbReference>
<keyword evidence="5" id="KW-1185">Reference proteome</keyword>
<protein>
    <recommendedName>
        <fullName evidence="3">F-actin-capping protein subunit alpha</fullName>
    </recommendedName>
</protein>
<evidence type="ECO:0000256" key="3">
    <source>
        <dbReference type="RuleBase" id="RU365077"/>
    </source>
</evidence>
<dbReference type="OrthoDB" id="340550at2759"/>
<dbReference type="Pfam" id="PF01267">
    <property type="entry name" value="F-actin_cap_A"/>
    <property type="match status" value="1"/>
</dbReference>
<organism evidence="4 5">
    <name type="scientific">Blastocystis sp. subtype 1 (strain ATCC 50177 / NandII)</name>
    <dbReference type="NCBI Taxonomy" id="478820"/>
    <lineage>
        <taxon>Eukaryota</taxon>
        <taxon>Sar</taxon>
        <taxon>Stramenopiles</taxon>
        <taxon>Bigyra</taxon>
        <taxon>Opalozoa</taxon>
        <taxon>Opalinata</taxon>
        <taxon>Blastocystidae</taxon>
        <taxon>Blastocystis</taxon>
    </lineage>
</organism>
<keyword evidence="1 3" id="KW-0117">Actin capping</keyword>
<dbReference type="InterPro" id="IPR042489">
    <property type="entry name" value="CapZ_alpha_1"/>
</dbReference>